<protein>
    <submittedName>
        <fullName evidence="1">Uncharacterized protein</fullName>
    </submittedName>
</protein>
<proteinExistence type="predicted"/>
<gene>
    <name evidence="1" type="ORF">ETB97_007676</name>
</gene>
<reference evidence="1 2" key="1">
    <citation type="submission" date="2019-04" db="EMBL/GenBank/DDBJ databases">
        <title>Aspergillus burnettii sp. nov., novel species from soil in southeast Queensland.</title>
        <authorList>
            <person name="Gilchrist C.L.M."/>
            <person name="Pitt J.I."/>
            <person name="Lange L."/>
            <person name="Lacey H.J."/>
            <person name="Vuong D."/>
            <person name="Midgley D.J."/>
            <person name="Greenfield P."/>
            <person name="Bradbury M."/>
            <person name="Lacey E."/>
            <person name="Busk P.K."/>
            <person name="Pilgaard B."/>
            <person name="Chooi Y.H."/>
            <person name="Piggott A.M."/>
        </authorList>
    </citation>
    <scope>NUCLEOTIDE SEQUENCE [LARGE SCALE GENOMIC DNA]</scope>
    <source>
        <strain evidence="1 2">FRR 5400</strain>
    </source>
</reference>
<dbReference type="Proteomes" id="UP000541154">
    <property type="component" value="Unassembled WGS sequence"/>
</dbReference>
<dbReference type="EMBL" id="SPNV01000336">
    <property type="protein sequence ID" value="KAF5856223.1"/>
    <property type="molecule type" value="Genomic_DNA"/>
</dbReference>
<keyword evidence="2" id="KW-1185">Reference proteome</keyword>
<organism evidence="1 2">
    <name type="scientific">Petromyces alliaceus</name>
    <name type="common">Aspergillus alliaceus</name>
    <dbReference type="NCBI Taxonomy" id="209559"/>
    <lineage>
        <taxon>Eukaryota</taxon>
        <taxon>Fungi</taxon>
        <taxon>Dikarya</taxon>
        <taxon>Ascomycota</taxon>
        <taxon>Pezizomycotina</taxon>
        <taxon>Eurotiomycetes</taxon>
        <taxon>Eurotiomycetidae</taxon>
        <taxon>Eurotiales</taxon>
        <taxon>Aspergillaceae</taxon>
        <taxon>Aspergillus</taxon>
        <taxon>Aspergillus subgen. Circumdati</taxon>
    </lineage>
</organism>
<sequence>MTTLVPFVPSDTERQHALAQEYQRNAGYLATANLQEDPNRRGRSGSKWDVTEVNAVRAIPLIGLDPKRIIPEEYFPSDNNEGKLIRIITVDLLKLIVVDFPYLHRCIREAGVDDFKQYKSQKFAGNPYQGLFKCLSDLSATNTSEESIIRAHQRNISNTSNTTELSTSSNDDIDENVSTQALKDFINYTLMNMGDHNILAVPDGQGREDKPYLHWSVIPNSVDVPSPDSLISLGNSVRFKFRIGGATHEAVNDGQIAVNFLGSISGSDRTSYYSVASLECKPRNAGGLKCSSGEPERFSLIVFAQEVAELIGAMFKQKHSAFPVNHPNQEAFVLAMHGTIYYSGDTFLWVRRSVHFDLKKVEERVQAFRFLWALTTYIASGRARINIVSSAIKEA</sequence>
<evidence type="ECO:0000313" key="1">
    <source>
        <dbReference type="EMBL" id="KAF5856223.1"/>
    </source>
</evidence>
<name>A0A8H5ZSY0_PETAA</name>
<dbReference type="AlphaFoldDB" id="A0A8H5ZSY0"/>
<accession>A0A8H5ZSY0</accession>
<comment type="caution">
    <text evidence="1">The sequence shown here is derived from an EMBL/GenBank/DDBJ whole genome shotgun (WGS) entry which is preliminary data.</text>
</comment>
<evidence type="ECO:0000313" key="2">
    <source>
        <dbReference type="Proteomes" id="UP000541154"/>
    </source>
</evidence>